<dbReference type="STRING" id="1121307.CLCY_10c00050"/>
<dbReference type="InterPro" id="IPR029069">
    <property type="entry name" value="HotDog_dom_sf"/>
</dbReference>
<dbReference type="InterPro" id="IPR012660">
    <property type="entry name" value="YiiD_C"/>
</dbReference>
<dbReference type="Pfam" id="PF09500">
    <property type="entry name" value="YiiD_C"/>
    <property type="match status" value="1"/>
</dbReference>
<proteinExistence type="predicted"/>
<reference evidence="2 3" key="1">
    <citation type="submission" date="2015-06" db="EMBL/GenBank/DDBJ databases">
        <title>Draft genome sequence of the purine-degrading Clostridium cylindrosporum HC-1 (DSM 605).</title>
        <authorList>
            <person name="Poehlein A."/>
            <person name="Schiel-Bengelsdorf B."/>
            <person name="Bengelsdorf F."/>
            <person name="Daniel R."/>
            <person name="Duerre P."/>
        </authorList>
    </citation>
    <scope>NUCLEOTIDE SEQUENCE [LARGE SCALE GENOMIC DNA]</scope>
    <source>
        <strain evidence="2 3">DSM 605</strain>
    </source>
</reference>
<dbReference type="EMBL" id="LFVU01000007">
    <property type="protein sequence ID" value="KMT22460.1"/>
    <property type="molecule type" value="Genomic_DNA"/>
</dbReference>
<dbReference type="Gene3D" id="3.10.129.10">
    <property type="entry name" value="Hotdog Thioesterase"/>
    <property type="match status" value="1"/>
</dbReference>
<dbReference type="AlphaFoldDB" id="A0A0J8D8T1"/>
<name>A0A0J8D8T1_CLOCY</name>
<dbReference type="PATRIC" id="fig|1121307.3.peg.6"/>
<gene>
    <name evidence="2" type="primary">yiiD</name>
    <name evidence="2" type="ORF">CLCY_10c00050</name>
</gene>
<evidence type="ECO:0000313" key="3">
    <source>
        <dbReference type="Proteomes" id="UP000036756"/>
    </source>
</evidence>
<evidence type="ECO:0000313" key="2">
    <source>
        <dbReference type="EMBL" id="KMT22460.1"/>
    </source>
</evidence>
<evidence type="ECO:0000259" key="1">
    <source>
        <dbReference type="Pfam" id="PF09500"/>
    </source>
</evidence>
<dbReference type="OrthoDB" id="572024at2"/>
<feature type="domain" description="Thioesterase putative" evidence="1">
    <location>
        <begin position="5"/>
        <end position="145"/>
    </location>
</feature>
<keyword evidence="3" id="KW-1185">Reference proteome</keyword>
<protein>
    <submittedName>
        <fullName evidence="2">Thioesterase YiiD</fullName>
    </submittedName>
</protein>
<comment type="caution">
    <text evidence="2">The sequence shown here is derived from an EMBL/GenBank/DDBJ whole genome shotgun (WGS) entry which is preliminary data.</text>
</comment>
<accession>A0A0J8D8T1</accession>
<sequence length="146" mass="16582">MDKHEFEKLLHEQIPITKAMGISVIEFTPSKVKVSAKFEPNINHKSTAFGGSINTLMTICGWGMVFITIKKIDPEAHIVIQKSNINYLLPITGDFTAECNLADEESKKRFIQMYNKHGKGRLNLKVSCYEDDTLLADYHGQYIAFK</sequence>
<dbReference type="Proteomes" id="UP000036756">
    <property type="component" value="Unassembled WGS sequence"/>
</dbReference>
<dbReference type="RefSeq" id="WP_048569882.1">
    <property type="nucleotide sequence ID" value="NZ_LFVU01000007.1"/>
</dbReference>
<dbReference type="NCBIfam" id="TIGR02447">
    <property type="entry name" value="yiiD_Cterm"/>
    <property type="match status" value="1"/>
</dbReference>
<organism evidence="2 3">
    <name type="scientific">Clostridium cylindrosporum DSM 605</name>
    <dbReference type="NCBI Taxonomy" id="1121307"/>
    <lineage>
        <taxon>Bacteria</taxon>
        <taxon>Bacillati</taxon>
        <taxon>Bacillota</taxon>
        <taxon>Clostridia</taxon>
        <taxon>Eubacteriales</taxon>
        <taxon>Clostridiaceae</taxon>
        <taxon>Clostridium</taxon>
    </lineage>
</organism>
<dbReference type="SUPFAM" id="SSF54637">
    <property type="entry name" value="Thioesterase/thiol ester dehydrase-isomerase"/>
    <property type="match status" value="1"/>
</dbReference>